<name>A0A1L5F678_CLOKL</name>
<evidence type="ECO:0000313" key="2">
    <source>
        <dbReference type="Proteomes" id="UP000184604"/>
    </source>
</evidence>
<evidence type="ECO:0000313" key="1">
    <source>
        <dbReference type="EMBL" id="APM38516.1"/>
    </source>
</evidence>
<dbReference type="EMBL" id="CP018335">
    <property type="protein sequence ID" value="APM38516.1"/>
    <property type="molecule type" value="Genomic_DNA"/>
</dbReference>
<sequence length="76" mass="9161">MSELRWNIWDTGRNLEEGLFAEDVIRNIVQKYDGDEFINSYNNYVQDVNKTSTKSIFSIRRKSRKLILSLLFFYFN</sequence>
<gene>
    <name evidence="1" type="ORF">BS101_07070</name>
</gene>
<reference evidence="1 2" key="1">
    <citation type="submission" date="2016-12" db="EMBL/GenBank/DDBJ databases">
        <title>Complete genome sequence of Clostridium kluyveri JZZ isolated from the pit mud of a Chinese flavor liquor-making factory.</title>
        <authorList>
            <person name="Wang Y."/>
        </authorList>
    </citation>
    <scope>NUCLEOTIDE SEQUENCE [LARGE SCALE GENOMIC DNA]</scope>
    <source>
        <strain evidence="1 2">JZZ</strain>
    </source>
</reference>
<dbReference type="OrthoDB" id="1937093at2"/>
<dbReference type="RefSeq" id="WP_073538185.1">
    <property type="nucleotide sequence ID" value="NZ_CP018335.1"/>
</dbReference>
<organism evidence="1 2">
    <name type="scientific">Clostridium kluyveri</name>
    <dbReference type="NCBI Taxonomy" id="1534"/>
    <lineage>
        <taxon>Bacteria</taxon>
        <taxon>Bacillati</taxon>
        <taxon>Bacillota</taxon>
        <taxon>Clostridia</taxon>
        <taxon>Eubacteriales</taxon>
        <taxon>Clostridiaceae</taxon>
        <taxon>Clostridium</taxon>
    </lineage>
</organism>
<proteinExistence type="predicted"/>
<accession>A0A1L5F678</accession>
<dbReference type="Proteomes" id="UP000184604">
    <property type="component" value="Chromosome"/>
</dbReference>
<dbReference type="AlphaFoldDB" id="A0A1L5F678"/>
<protein>
    <submittedName>
        <fullName evidence="1">Uncharacterized protein</fullName>
    </submittedName>
</protein>